<keyword evidence="3" id="KW-1185">Reference proteome</keyword>
<feature type="compositionally biased region" description="Basic residues" evidence="1">
    <location>
        <begin position="1"/>
        <end position="10"/>
    </location>
</feature>
<sequence>MLPQLRRHTIRGVGTPTASHTMVNMPPSSTSISATGGTVMIGAAETYGVHTLLSGE</sequence>
<evidence type="ECO:0000313" key="3">
    <source>
        <dbReference type="Proteomes" id="UP000828390"/>
    </source>
</evidence>
<accession>A0A9D4H280</accession>
<dbReference type="Proteomes" id="UP000828390">
    <property type="component" value="Unassembled WGS sequence"/>
</dbReference>
<organism evidence="2 3">
    <name type="scientific">Dreissena polymorpha</name>
    <name type="common">Zebra mussel</name>
    <name type="synonym">Mytilus polymorpha</name>
    <dbReference type="NCBI Taxonomy" id="45954"/>
    <lineage>
        <taxon>Eukaryota</taxon>
        <taxon>Metazoa</taxon>
        <taxon>Spiralia</taxon>
        <taxon>Lophotrochozoa</taxon>
        <taxon>Mollusca</taxon>
        <taxon>Bivalvia</taxon>
        <taxon>Autobranchia</taxon>
        <taxon>Heteroconchia</taxon>
        <taxon>Euheterodonta</taxon>
        <taxon>Imparidentia</taxon>
        <taxon>Neoheterodontei</taxon>
        <taxon>Myida</taxon>
        <taxon>Dreissenoidea</taxon>
        <taxon>Dreissenidae</taxon>
        <taxon>Dreissena</taxon>
    </lineage>
</organism>
<name>A0A9D4H280_DREPO</name>
<reference evidence="2" key="2">
    <citation type="submission" date="2020-11" db="EMBL/GenBank/DDBJ databases">
        <authorList>
            <person name="McCartney M.A."/>
            <person name="Auch B."/>
            <person name="Kono T."/>
            <person name="Mallez S."/>
            <person name="Becker A."/>
            <person name="Gohl D.M."/>
            <person name="Silverstein K.A.T."/>
            <person name="Koren S."/>
            <person name="Bechman K.B."/>
            <person name="Herman A."/>
            <person name="Abrahante J.E."/>
            <person name="Garbe J."/>
        </authorList>
    </citation>
    <scope>NUCLEOTIDE SEQUENCE</scope>
    <source>
        <strain evidence="2">Duluth1</strain>
        <tissue evidence="2">Whole animal</tissue>
    </source>
</reference>
<reference evidence="2" key="1">
    <citation type="journal article" date="2019" name="bioRxiv">
        <title>The Genome of the Zebra Mussel, Dreissena polymorpha: A Resource for Invasive Species Research.</title>
        <authorList>
            <person name="McCartney M.A."/>
            <person name="Auch B."/>
            <person name="Kono T."/>
            <person name="Mallez S."/>
            <person name="Zhang Y."/>
            <person name="Obille A."/>
            <person name="Becker A."/>
            <person name="Abrahante J.E."/>
            <person name="Garbe J."/>
            <person name="Badalamenti J.P."/>
            <person name="Herman A."/>
            <person name="Mangelson H."/>
            <person name="Liachko I."/>
            <person name="Sullivan S."/>
            <person name="Sone E.D."/>
            <person name="Koren S."/>
            <person name="Silverstein K.A.T."/>
            <person name="Beckman K.B."/>
            <person name="Gohl D.M."/>
        </authorList>
    </citation>
    <scope>NUCLEOTIDE SEQUENCE</scope>
    <source>
        <strain evidence="2">Duluth1</strain>
        <tissue evidence="2">Whole animal</tissue>
    </source>
</reference>
<feature type="compositionally biased region" description="Polar residues" evidence="1">
    <location>
        <begin position="16"/>
        <end position="31"/>
    </location>
</feature>
<proteinExistence type="predicted"/>
<evidence type="ECO:0000256" key="1">
    <source>
        <dbReference type="SAM" id="MobiDB-lite"/>
    </source>
</evidence>
<protein>
    <submittedName>
        <fullName evidence="2">Uncharacterized protein</fullName>
    </submittedName>
</protein>
<evidence type="ECO:0000313" key="2">
    <source>
        <dbReference type="EMBL" id="KAH3827230.1"/>
    </source>
</evidence>
<comment type="caution">
    <text evidence="2">The sequence shown here is derived from an EMBL/GenBank/DDBJ whole genome shotgun (WGS) entry which is preliminary data.</text>
</comment>
<feature type="region of interest" description="Disordered" evidence="1">
    <location>
        <begin position="1"/>
        <end position="31"/>
    </location>
</feature>
<dbReference type="AlphaFoldDB" id="A0A9D4H280"/>
<gene>
    <name evidence="2" type="ORF">DPMN_129160</name>
</gene>
<dbReference type="EMBL" id="JAIWYP010000005">
    <property type="protein sequence ID" value="KAH3827230.1"/>
    <property type="molecule type" value="Genomic_DNA"/>
</dbReference>